<evidence type="ECO:0000256" key="8">
    <source>
        <dbReference type="ARBA" id="ARBA00022989"/>
    </source>
</evidence>
<sequence>MSALILCYGEAVLMSEGNLFWRFFVLGRPGIRMMLLFMSVLLVFIVRLSNLHVGDRNTTSGFETFYQHLTSRGSITALGWYCISAFIFGETYIWSQGNDANLGWIDQGRAYERPRLNENPILLRSLYIYLAVAQTCAHFYSERDTVQLLKSKEEQKQESTEGVKETSPVIKLKEKLPSLAQWSFKLTLAGLVTIMPVYLTFLRRTAWSWTAFFGRIFFYTLPKSTTPGGFVHLSGLIWQAGTSSFMLVMLWEVSNALFTLYVAEPPLKKGSPLTSEIKDNAGSVVTKSQDPNGSLLVGLRSKKDVPRTFAFWELFLICTQFDVRRKSIFSEVDRKTGSTWSQISAICLNEIEDIRSRIRASQDPVEGRAKMAAEELSRKQQEHLIGHPQTAPMGLPKIANQGVQEGEVFAKQSTSLSQNFGNFAKSIGQSPNAQNPLTPRARRALEWGTDRVLSKEQQAQLSKQGLSKETSGYMLQFLKTPFGEPFRQTFSRLANAVVFGVPRSNRVNIVHAVRSLTALVLASLKEDDFGQAAKDVPTVIRTYTATIAEIQRFLQVLEPSWTDVEFNPRKSRQVEEVVELVQDFRNGLEQMLLAFGEYADSLGLSKKEVREAKDAVGKGLGSEMVQTK</sequence>
<dbReference type="InterPro" id="IPR019049">
    <property type="entry name" value="Nucleoporin_prot_Ndc1/Nup"/>
</dbReference>
<keyword evidence="8 13" id="KW-1133">Transmembrane helix</keyword>
<evidence type="ECO:0000256" key="7">
    <source>
        <dbReference type="ARBA" id="ARBA00022927"/>
    </source>
</evidence>
<evidence type="ECO:0000256" key="12">
    <source>
        <dbReference type="ARBA" id="ARBA00023242"/>
    </source>
</evidence>
<evidence type="ECO:0000256" key="5">
    <source>
        <dbReference type="ARBA" id="ARBA00022692"/>
    </source>
</evidence>
<keyword evidence="5 13" id="KW-0812">Transmembrane</keyword>
<comment type="similarity">
    <text evidence="3">Belongs to the NDC1 family.</text>
</comment>
<comment type="caution">
    <text evidence="14">The sequence shown here is derived from an EMBL/GenBank/DDBJ whole genome shotgun (WGS) entry which is preliminary data.</text>
</comment>
<comment type="subcellular location">
    <subcellularLocation>
        <location evidence="1">Nucleus membrane</location>
        <topology evidence="1">Multi-pass membrane protein</topology>
    </subcellularLocation>
    <subcellularLocation>
        <location evidence="2">Nucleus</location>
        <location evidence="2">Nuclear pore complex</location>
    </subcellularLocation>
</comment>
<dbReference type="RefSeq" id="XP_069229860.1">
    <property type="nucleotide sequence ID" value="XM_069373289.1"/>
</dbReference>
<keyword evidence="12" id="KW-0539">Nucleus</keyword>
<evidence type="ECO:0000256" key="10">
    <source>
        <dbReference type="ARBA" id="ARBA00023132"/>
    </source>
</evidence>
<dbReference type="GO" id="GO:0106166">
    <property type="term" value="F:spindle pole body-nuclear membrane anchor activity"/>
    <property type="evidence" value="ECO:0007669"/>
    <property type="project" value="TreeGrafter"/>
</dbReference>
<evidence type="ECO:0000256" key="11">
    <source>
        <dbReference type="ARBA" id="ARBA00023136"/>
    </source>
</evidence>
<name>A0AB34KPQ3_9PEZI</name>
<protein>
    <recommendedName>
        <fullName evidence="16">Nuclear envelope protein</fullName>
    </recommendedName>
</protein>
<reference evidence="14 15" key="1">
    <citation type="journal article" date="2020" name="Microbiol. Resour. Announc.">
        <title>Draft Genome Sequence of a Cladosporium Species Isolated from the Mesophotic Ascidian Didemnum maculosum.</title>
        <authorList>
            <person name="Gioti A."/>
            <person name="Siaperas R."/>
            <person name="Nikolaivits E."/>
            <person name="Le Goff G."/>
            <person name="Ouazzani J."/>
            <person name="Kotoulas G."/>
            <person name="Topakas E."/>
        </authorList>
    </citation>
    <scope>NUCLEOTIDE SEQUENCE [LARGE SCALE GENOMIC DNA]</scope>
    <source>
        <strain evidence="14 15">TM138-S3</strain>
    </source>
</reference>
<evidence type="ECO:0000256" key="6">
    <source>
        <dbReference type="ARBA" id="ARBA00022816"/>
    </source>
</evidence>
<accession>A0AB34KPQ3</accession>
<keyword evidence="4" id="KW-0813">Transport</keyword>
<dbReference type="GO" id="GO:0006999">
    <property type="term" value="P:nuclear pore organization"/>
    <property type="evidence" value="ECO:0007669"/>
    <property type="project" value="TreeGrafter"/>
</dbReference>
<keyword evidence="11 13" id="KW-0472">Membrane</keyword>
<dbReference type="GO" id="GO:0005816">
    <property type="term" value="C:spindle pole body"/>
    <property type="evidence" value="ECO:0007669"/>
    <property type="project" value="TreeGrafter"/>
</dbReference>
<dbReference type="AlphaFoldDB" id="A0AB34KPQ3"/>
<dbReference type="GO" id="GO:0070762">
    <property type="term" value="C:nuclear pore transmembrane ring"/>
    <property type="evidence" value="ECO:0007669"/>
    <property type="project" value="TreeGrafter"/>
</dbReference>
<evidence type="ECO:0000256" key="3">
    <source>
        <dbReference type="ARBA" id="ARBA00005760"/>
    </source>
</evidence>
<dbReference type="PANTHER" id="PTHR13269">
    <property type="entry name" value="NUCLEOPORIN NDC1"/>
    <property type="match status" value="1"/>
</dbReference>
<evidence type="ECO:0000313" key="15">
    <source>
        <dbReference type="Proteomes" id="UP000803884"/>
    </source>
</evidence>
<evidence type="ECO:0000256" key="13">
    <source>
        <dbReference type="SAM" id="Phobius"/>
    </source>
</evidence>
<evidence type="ECO:0000256" key="1">
    <source>
        <dbReference type="ARBA" id="ARBA00004232"/>
    </source>
</evidence>
<gene>
    <name evidence="14" type="ORF">WHR41_04683</name>
</gene>
<dbReference type="EMBL" id="JAAQHG020000013">
    <property type="protein sequence ID" value="KAL1586755.1"/>
    <property type="molecule type" value="Genomic_DNA"/>
</dbReference>
<dbReference type="GO" id="GO:0070631">
    <property type="term" value="P:spindle pole body localization"/>
    <property type="evidence" value="ECO:0007669"/>
    <property type="project" value="TreeGrafter"/>
</dbReference>
<feature type="transmembrane region" description="Helical" evidence="13">
    <location>
        <begin position="182"/>
        <end position="199"/>
    </location>
</feature>
<evidence type="ECO:0000256" key="2">
    <source>
        <dbReference type="ARBA" id="ARBA00004567"/>
    </source>
</evidence>
<evidence type="ECO:0000256" key="4">
    <source>
        <dbReference type="ARBA" id="ARBA00022448"/>
    </source>
</evidence>
<dbReference type="GO" id="GO:0051028">
    <property type="term" value="P:mRNA transport"/>
    <property type="evidence" value="ECO:0007669"/>
    <property type="project" value="UniProtKB-KW"/>
</dbReference>
<feature type="transmembrane region" description="Helical" evidence="13">
    <location>
        <begin position="20"/>
        <end position="46"/>
    </location>
</feature>
<dbReference type="GO" id="GO:0015031">
    <property type="term" value="P:protein transport"/>
    <property type="evidence" value="ECO:0007669"/>
    <property type="project" value="UniProtKB-KW"/>
</dbReference>
<keyword evidence="9" id="KW-0811">Translocation</keyword>
<evidence type="ECO:0000313" key="14">
    <source>
        <dbReference type="EMBL" id="KAL1586755.1"/>
    </source>
</evidence>
<keyword evidence="15" id="KW-1185">Reference proteome</keyword>
<dbReference type="Proteomes" id="UP000803884">
    <property type="component" value="Unassembled WGS sequence"/>
</dbReference>
<proteinExistence type="inferred from homology"/>
<dbReference type="Pfam" id="PF09531">
    <property type="entry name" value="Ndc1_Nup"/>
    <property type="match status" value="1"/>
</dbReference>
<dbReference type="GO" id="GO:0031965">
    <property type="term" value="C:nuclear membrane"/>
    <property type="evidence" value="ECO:0007669"/>
    <property type="project" value="UniProtKB-SubCell"/>
</dbReference>
<evidence type="ECO:0008006" key="16">
    <source>
        <dbReference type="Google" id="ProtNLM"/>
    </source>
</evidence>
<organism evidence="14 15">
    <name type="scientific">Cladosporium halotolerans</name>
    <dbReference type="NCBI Taxonomy" id="1052096"/>
    <lineage>
        <taxon>Eukaryota</taxon>
        <taxon>Fungi</taxon>
        <taxon>Dikarya</taxon>
        <taxon>Ascomycota</taxon>
        <taxon>Pezizomycotina</taxon>
        <taxon>Dothideomycetes</taxon>
        <taxon>Dothideomycetidae</taxon>
        <taxon>Cladosporiales</taxon>
        <taxon>Cladosporiaceae</taxon>
        <taxon>Cladosporium</taxon>
    </lineage>
</organism>
<keyword evidence="6" id="KW-0509">mRNA transport</keyword>
<keyword evidence="10" id="KW-0906">Nuclear pore complex</keyword>
<evidence type="ECO:0000256" key="9">
    <source>
        <dbReference type="ARBA" id="ARBA00023010"/>
    </source>
</evidence>
<keyword evidence="7" id="KW-0653">Protein transport</keyword>
<dbReference type="GeneID" id="96006127"/>
<dbReference type="PANTHER" id="PTHR13269:SF6">
    <property type="entry name" value="NUCLEOPORIN NDC1"/>
    <property type="match status" value="1"/>
</dbReference>